<dbReference type="PANTHER" id="PTHR43591:SF110">
    <property type="entry name" value="RHODANESE DOMAIN-CONTAINING PROTEIN"/>
    <property type="match status" value="1"/>
</dbReference>
<accession>A0ABY3X2T4</accession>
<dbReference type="EMBL" id="CP093379">
    <property type="protein sequence ID" value="UNM97194.1"/>
    <property type="molecule type" value="Genomic_DNA"/>
</dbReference>
<dbReference type="SUPFAM" id="SSF53335">
    <property type="entry name" value="S-adenosyl-L-methionine-dependent methyltransferases"/>
    <property type="match status" value="1"/>
</dbReference>
<dbReference type="Proteomes" id="UP000829542">
    <property type="component" value="Chromosome"/>
</dbReference>
<gene>
    <name evidence="2" type="ORF">MMG00_04915</name>
</gene>
<protein>
    <submittedName>
        <fullName evidence="2">Methyltransferase domain-containing protein</fullName>
    </submittedName>
</protein>
<dbReference type="GO" id="GO:0032259">
    <property type="term" value="P:methylation"/>
    <property type="evidence" value="ECO:0007669"/>
    <property type="project" value="UniProtKB-KW"/>
</dbReference>
<dbReference type="Pfam" id="PF08241">
    <property type="entry name" value="Methyltransf_11"/>
    <property type="match status" value="1"/>
</dbReference>
<dbReference type="CDD" id="cd02440">
    <property type="entry name" value="AdoMet_MTases"/>
    <property type="match status" value="1"/>
</dbReference>
<dbReference type="InterPro" id="IPR013216">
    <property type="entry name" value="Methyltransf_11"/>
</dbReference>
<dbReference type="PANTHER" id="PTHR43591">
    <property type="entry name" value="METHYLTRANSFERASE"/>
    <property type="match status" value="1"/>
</dbReference>
<dbReference type="GO" id="GO:0008168">
    <property type="term" value="F:methyltransferase activity"/>
    <property type="evidence" value="ECO:0007669"/>
    <property type="project" value="UniProtKB-KW"/>
</dbReference>
<proteinExistence type="predicted"/>
<reference evidence="2 3" key="1">
    <citation type="submission" date="2022-03" db="EMBL/GenBank/DDBJ databases">
        <title>Ignatzschineria rhizosphaerae HR5S32.</title>
        <authorList>
            <person name="Sun J.Q."/>
            <person name="Feng J.Y."/>
        </authorList>
    </citation>
    <scope>NUCLEOTIDE SEQUENCE [LARGE SCALE GENOMIC DNA]</scope>
    <source>
        <strain evidence="2 3">HR5S32</strain>
    </source>
</reference>
<name>A0ABY3X2T4_9GAMM</name>
<dbReference type="InterPro" id="IPR029063">
    <property type="entry name" value="SAM-dependent_MTases_sf"/>
</dbReference>
<dbReference type="Gene3D" id="3.40.50.150">
    <property type="entry name" value="Vaccinia Virus protein VP39"/>
    <property type="match status" value="1"/>
</dbReference>
<dbReference type="RefSeq" id="WP_242152228.1">
    <property type="nucleotide sequence ID" value="NZ_CP093379.1"/>
</dbReference>
<evidence type="ECO:0000313" key="3">
    <source>
        <dbReference type="Proteomes" id="UP000829542"/>
    </source>
</evidence>
<organism evidence="2 3">
    <name type="scientific">Ignatzschineria rhizosphaerae</name>
    <dbReference type="NCBI Taxonomy" id="2923279"/>
    <lineage>
        <taxon>Bacteria</taxon>
        <taxon>Pseudomonadati</taxon>
        <taxon>Pseudomonadota</taxon>
        <taxon>Gammaproteobacteria</taxon>
        <taxon>Cardiobacteriales</taxon>
        <taxon>Ignatzschineriaceae</taxon>
        <taxon>Ignatzschineria</taxon>
    </lineage>
</organism>
<feature type="domain" description="Methyltransferase type 11" evidence="1">
    <location>
        <begin position="90"/>
        <end position="185"/>
    </location>
</feature>
<keyword evidence="3" id="KW-1185">Reference proteome</keyword>
<evidence type="ECO:0000259" key="1">
    <source>
        <dbReference type="Pfam" id="PF08241"/>
    </source>
</evidence>
<sequence>MKSIDNELISMQSVRVPLSKMTSKPESISKSEPMITTLNQIQKPLINAEFSKNAKLYDSVAKVQRKIADRLVSLTLLAHFKDQAHELSILDAGCGTGYVGLSLCNALFAQKALVTKLPSVTALDLSKEMLEVARMRNIYEAYYQGDIEALPFADSSFDLVLSSLAIQWCHEPQRAISELVRVAKSAFKSRDENEKAAKPSVIISTLVEGSLHELISAFKTIDDEKHVIDFISESALSKIVEQYGGKVTIYKEIMHFESLKSLFKSLKNIGATALKNRRKGLLGRESYQKLEQFFKHNGGYQLTYTVALIEIP</sequence>
<keyword evidence="2" id="KW-0808">Transferase</keyword>
<evidence type="ECO:0000313" key="2">
    <source>
        <dbReference type="EMBL" id="UNM97194.1"/>
    </source>
</evidence>
<keyword evidence="2" id="KW-0489">Methyltransferase</keyword>